<comment type="caution">
    <text evidence="1">The sequence shown here is derived from an EMBL/GenBank/DDBJ whole genome shotgun (WGS) entry which is preliminary data.</text>
</comment>
<evidence type="ECO:0000313" key="1">
    <source>
        <dbReference type="EMBL" id="KAA9089759.1"/>
    </source>
</evidence>
<gene>
    <name evidence="1" type="ORF">F6B42_04685</name>
</gene>
<dbReference type="AlphaFoldDB" id="A0A5J5IVN0"/>
<keyword evidence="2" id="KW-1185">Reference proteome</keyword>
<sequence length="110" mass="11407">MSTTPRDAASGAFVVTLVVNLPIAKPDALDVIAFVSDGEIDGAGTAHPRVGLGAGVWAEVQIPKFADPPPLAVDVCSDVSLAVAREHADRLSAALVRVGWVVRPARRDEA</sequence>
<organism evidence="1 2">
    <name type="scientific">Microbacterium radiodurans</name>
    <dbReference type="NCBI Taxonomy" id="661398"/>
    <lineage>
        <taxon>Bacteria</taxon>
        <taxon>Bacillati</taxon>
        <taxon>Actinomycetota</taxon>
        <taxon>Actinomycetes</taxon>
        <taxon>Micrococcales</taxon>
        <taxon>Microbacteriaceae</taxon>
        <taxon>Microbacterium</taxon>
    </lineage>
</organism>
<name>A0A5J5IVN0_9MICO</name>
<evidence type="ECO:0008006" key="3">
    <source>
        <dbReference type="Google" id="ProtNLM"/>
    </source>
</evidence>
<reference evidence="2" key="1">
    <citation type="submission" date="2019-09" db="EMBL/GenBank/DDBJ databases">
        <title>Mumia zhuanghuii sp. nov. isolated from the intestinal contents of plateau pika (Ochotona curzoniae) in the Qinghai-Tibet plateau of China.</title>
        <authorList>
            <person name="Tian Z."/>
        </authorList>
    </citation>
    <scope>NUCLEOTIDE SEQUENCE [LARGE SCALE GENOMIC DNA]</scope>
    <source>
        <strain evidence="2">DSM 25564</strain>
    </source>
</reference>
<dbReference type="EMBL" id="VYRZ01000001">
    <property type="protein sequence ID" value="KAA9089759.1"/>
    <property type="molecule type" value="Genomic_DNA"/>
</dbReference>
<dbReference type="OrthoDB" id="4791288at2"/>
<evidence type="ECO:0000313" key="2">
    <source>
        <dbReference type="Proteomes" id="UP000327039"/>
    </source>
</evidence>
<protein>
    <recommendedName>
        <fullName evidence="3">Aspartyl-tRNA synthetase</fullName>
    </recommendedName>
</protein>
<proteinExistence type="predicted"/>
<dbReference type="Proteomes" id="UP000327039">
    <property type="component" value="Unassembled WGS sequence"/>
</dbReference>
<accession>A0A5J5IVN0</accession>